<dbReference type="EMBL" id="CP144528">
    <property type="protein sequence ID" value="WWC73048.1"/>
    <property type="molecule type" value="Genomic_DNA"/>
</dbReference>
<reference evidence="3" key="4">
    <citation type="submission" date="2024-02" db="EMBL/GenBank/DDBJ databases">
        <title>Comparative genomics of Cryptococcus and Kwoniella reveals pathogenesis evolution and contrasting modes of karyotype evolution via chromosome fusion or intercentromeric recombination.</title>
        <authorList>
            <person name="Coelho M.A."/>
            <person name="David-Palma M."/>
            <person name="Shea T."/>
            <person name="Bowers K."/>
            <person name="McGinley-Smith S."/>
            <person name="Mohammad A.W."/>
            <person name="Gnirke A."/>
            <person name="Yurkov A.M."/>
            <person name="Nowrousian M."/>
            <person name="Sun S."/>
            <person name="Cuomo C.A."/>
            <person name="Heitman J."/>
        </authorList>
    </citation>
    <scope>NUCLEOTIDE SEQUENCE</scope>
    <source>
        <strain evidence="3">CBS 10737</strain>
    </source>
</reference>
<evidence type="ECO:0000256" key="1">
    <source>
        <dbReference type="SAM" id="MobiDB-lite"/>
    </source>
</evidence>
<dbReference type="GeneID" id="30173813"/>
<dbReference type="KEGG" id="kpin:30173813"/>
<organism evidence="2">
    <name type="scientific">Kwoniella pini CBS 10737</name>
    <dbReference type="NCBI Taxonomy" id="1296096"/>
    <lineage>
        <taxon>Eukaryota</taxon>
        <taxon>Fungi</taxon>
        <taxon>Dikarya</taxon>
        <taxon>Basidiomycota</taxon>
        <taxon>Agaricomycotina</taxon>
        <taxon>Tremellomycetes</taxon>
        <taxon>Tremellales</taxon>
        <taxon>Cryptococcaceae</taxon>
        <taxon>Kwoniella</taxon>
    </lineage>
</organism>
<dbReference type="Proteomes" id="UP000094020">
    <property type="component" value="Chromosome 10"/>
</dbReference>
<evidence type="ECO:0000313" key="4">
    <source>
        <dbReference type="Proteomes" id="UP000094020"/>
    </source>
</evidence>
<reference evidence="2" key="1">
    <citation type="submission" date="2013-07" db="EMBL/GenBank/DDBJ databases">
        <title>The Genome Sequence of Cryptococcus pinus CBS10737.</title>
        <authorList>
            <consortium name="The Broad Institute Genome Sequencing Platform"/>
            <person name="Cuomo C."/>
            <person name="Litvintseva A."/>
            <person name="Chen Y."/>
            <person name="Heitman J."/>
            <person name="Sun S."/>
            <person name="Springer D."/>
            <person name="Dromer F."/>
            <person name="Young S.K."/>
            <person name="Zeng Q."/>
            <person name="Gargeya S."/>
            <person name="Fitzgerald M."/>
            <person name="Abouelleil A."/>
            <person name="Alvarado L."/>
            <person name="Berlin A.M."/>
            <person name="Chapman S.B."/>
            <person name="Dewar J."/>
            <person name="Goldberg J."/>
            <person name="Griggs A."/>
            <person name="Gujja S."/>
            <person name="Hansen M."/>
            <person name="Howarth C."/>
            <person name="Imamovic A."/>
            <person name="Larimer J."/>
            <person name="McCowan C."/>
            <person name="Murphy C."/>
            <person name="Pearson M."/>
            <person name="Priest M."/>
            <person name="Roberts A."/>
            <person name="Saif S."/>
            <person name="Shea T."/>
            <person name="Sykes S."/>
            <person name="Wortman J."/>
            <person name="Nusbaum C."/>
            <person name="Birren B."/>
        </authorList>
    </citation>
    <scope>NUCLEOTIDE SEQUENCE [LARGE SCALE GENOMIC DNA]</scope>
    <source>
        <strain evidence="2">CBS 10737</strain>
    </source>
</reference>
<reference evidence="3" key="2">
    <citation type="submission" date="2013-07" db="EMBL/GenBank/DDBJ databases">
        <authorList>
            <consortium name="The Broad Institute Genome Sequencing Platform"/>
            <person name="Cuomo C."/>
            <person name="Litvintseva A."/>
            <person name="Chen Y."/>
            <person name="Heitman J."/>
            <person name="Sun S."/>
            <person name="Springer D."/>
            <person name="Dromer F."/>
            <person name="Young S.K."/>
            <person name="Zeng Q."/>
            <person name="Gargeya S."/>
            <person name="Fitzgerald M."/>
            <person name="Abouelleil A."/>
            <person name="Alvarado L."/>
            <person name="Berlin A.M."/>
            <person name="Chapman S.B."/>
            <person name="Dewar J."/>
            <person name="Goldberg J."/>
            <person name="Griggs A."/>
            <person name="Gujja S."/>
            <person name="Hansen M."/>
            <person name="Howarth C."/>
            <person name="Imamovic A."/>
            <person name="Larimer J."/>
            <person name="McCowan C."/>
            <person name="Murphy C."/>
            <person name="Pearson M."/>
            <person name="Priest M."/>
            <person name="Roberts A."/>
            <person name="Saif S."/>
            <person name="Shea T."/>
            <person name="Sykes S."/>
            <person name="Wortman J."/>
            <person name="Nusbaum C."/>
            <person name="Birren B."/>
        </authorList>
    </citation>
    <scope>NUCLEOTIDE SEQUENCE</scope>
    <source>
        <strain evidence="3">CBS 10737</strain>
    </source>
</reference>
<dbReference type="RefSeq" id="XP_019009883.1">
    <property type="nucleotide sequence ID" value="XM_019157165.1"/>
</dbReference>
<gene>
    <name evidence="2" type="ORF">I206_05444</name>
    <name evidence="3" type="ORF">I206_107013</name>
</gene>
<sequence>MNDDTTTQVTPSVSTTERRHTNNLFLEDICACPTCDTVAASVSEKLHFKDVNAPSYYDGDRSNGNKWHLKTEASFKRLFVPNFKDNLSAKLAAIDGTASATTANSESEDKSLEGSNLDMSQLPIRIRDTDTNEETLEENGCSEGGDGMGSERVGLPFRTACDEA</sequence>
<accession>A0A1B9HZH5</accession>
<evidence type="ECO:0000313" key="3">
    <source>
        <dbReference type="EMBL" id="WWC73048.1"/>
    </source>
</evidence>
<protein>
    <submittedName>
        <fullName evidence="2">Uncharacterized protein</fullName>
    </submittedName>
</protein>
<name>A0A1B9HZH5_9TREE</name>
<keyword evidence="4" id="KW-1185">Reference proteome</keyword>
<evidence type="ECO:0000313" key="2">
    <source>
        <dbReference type="EMBL" id="OCF48664.1"/>
    </source>
</evidence>
<feature type="region of interest" description="Disordered" evidence="1">
    <location>
        <begin position="97"/>
        <end position="164"/>
    </location>
</feature>
<dbReference type="AlphaFoldDB" id="A0A1B9HZH5"/>
<reference evidence="2" key="3">
    <citation type="submission" date="2016-07" db="EMBL/GenBank/DDBJ databases">
        <title>Evolution of pathogenesis and genome organization in the Tremellales.</title>
        <authorList>
            <person name="Cuomo C."/>
            <person name="Litvintseva A."/>
            <person name="Heitman J."/>
            <person name="Chen Y."/>
            <person name="Sun S."/>
            <person name="Springer D."/>
            <person name="Dromer F."/>
            <person name="Young S."/>
            <person name="Zeng Q."/>
            <person name="Chapman S."/>
            <person name="Gujja S."/>
            <person name="Saif S."/>
            <person name="Birren B."/>
        </authorList>
    </citation>
    <scope>NUCLEOTIDE SEQUENCE</scope>
    <source>
        <strain evidence="2">CBS 10737</strain>
    </source>
</reference>
<dbReference type="EMBL" id="KI894013">
    <property type="protein sequence ID" value="OCF48664.1"/>
    <property type="molecule type" value="Genomic_DNA"/>
</dbReference>
<proteinExistence type="predicted"/>